<dbReference type="CDD" id="cd00754">
    <property type="entry name" value="Ubl_MoaD"/>
    <property type="match status" value="1"/>
</dbReference>
<keyword evidence="1" id="KW-0547">Nucleotide-binding</keyword>
<dbReference type="PANTHER" id="PTHR33359">
    <property type="entry name" value="MOLYBDOPTERIN SYNTHASE SULFUR CARRIER SUBUNIT"/>
    <property type="match status" value="1"/>
</dbReference>
<dbReference type="InterPro" id="IPR044672">
    <property type="entry name" value="MOCS2A"/>
</dbReference>
<keyword evidence="5" id="KW-1185">Reference proteome</keyword>
<dbReference type="Gene3D" id="3.10.20.30">
    <property type="match status" value="1"/>
</dbReference>
<dbReference type="InterPro" id="IPR016155">
    <property type="entry name" value="Mopterin_synth/thiamin_S_b"/>
</dbReference>
<dbReference type="Pfam" id="PF02597">
    <property type="entry name" value="ThiS"/>
    <property type="match status" value="1"/>
</dbReference>
<dbReference type="PANTHER" id="PTHR33359:SF1">
    <property type="entry name" value="MOLYBDOPTERIN SYNTHASE SULFUR CARRIER SUBUNIT"/>
    <property type="match status" value="1"/>
</dbReference>
<proteinExistence type="inferred from homology"/>
<dbReference type="Proteomes" id="UP000659124">
    <property type="component" value="Unassembled WGS sequence"/>
</dbReference>
<evidence type="ECO:0000256" key="1">
    <source>
        <dbReference type="ARBA" id="ARBA00022741"/>
    </source>
</evidence>
<dbReference type="NCBIfam" id="TIGR01682">
    <property type="entry name" value="moaD"/>
    <property type="match status" value="1"/>
</dbReference>
<dbReference type="EMBL" id="JACVFC010000001">
    <property type="protein sequence ID" value="MBC9931154.1"/>
    <property type="molecule type" value="Genomic_DNA"/>
</dbReference>
<dbReference type="InterPro" id="IPR003749">
    <property type="entry name" value="ThiS/MoaD-like"/>
</dbReference>
<comment type="caution">
    <text evidence="4">The sequence shown here is derived from an EMBL/GenBank/DDBJ whole genome shotgun (WGS) entry which is preliminary data.</text>
</comment>
<dbReference type="RefSeq" id="WP_188088184.1">
    <property type="nucleotide sequence ID" value="NZ_JACVFC010000001.1"/>
</dbReference>
<gene>
    <name evidence="4" type="primary">moaD</name>
    <name evidence="4" type="ORF">ICL07_12260</name>
</gene>
<comment type="similarity">
    <text evidence="2">Belongs to the MoaD family.</text>
</comment>
<dbReference type="InterPro" id="IPR012675">
    <property type="entry name" value="Beta-grasp_dom_sf"/>
</dbReference>
<protein>
    <recommendedName>
        <fullName evidence="3">Molybdopterin synthase sulfur carrier subunit</fullName>
    </recommendedName>
</protein>
<evidence type="ECO:0000313" key="4">
    <source>
        <dbReference type="EMBL" id="MBC9931154.1"/>
    </source>
</evidence>
<name>A0ABR7TP00_9BACT</name>
<evidence type="ECO:0000256" key="2">
    <source>
        <dbReference type="ARBA" id="ARBA00024200"/>
    </source>
</evidence>
<evidence type="ECO:0000256" key="3">
    <source>
        <dbReference type="ARBA" id="ARBA00024247"/>
    </source>
</evidence>
<accession>A0ABR7TP00</accession>
<organism evidence="4 5">
    <name type="scientific">Chitinophaga qingshengii</name>
    <dbReference type="NCBI Taxonomy" id="1569794"/>
    <lineage>
        <taxon>Bacteria</taxon>
        <taxon>Pseudomonadati</taxon>
        <taxon>Bacteroidota</taxon>
        <taxon>Chitinophagia</taxon>
        <taxon>Chitinophagales</taxon>
        <taxon>Chitinophagaceae</taxon>
        <taxon>Chitinophaga</taxon>
    </lineage>
</organism>
<reference evidence="4 5" key="1">
    <citation type="submission" date="2020-09" db="EMBL/GenBank/DDBJ databases">
        <title>Genome sequences of type strains of Chitinophaga qingshengii and Chitinophaga varians.</title>
        <authorList>
            <person name="Kittiwongwattana C."/>
        </authorList>
    </citation>
    <scope>NUCLEOTIDE SEQUENCE [LARGE SCALE GENOMIC DNA]</scope>
    <source>
        <strain evidence="4 5">JCM 30026</strain>
    </source>
</reference>
<dbReference type="SUPFAM" id="SSF54285">
    <property type="entry name" value="MoaD/ThiS"/>
    <property type="match status" value="1"/>
</dbReference>
<sequence length="77" mass="8532">MGLLFFGVAKDIAGAAKIDFPETVTRVAELKQWLYERYPAIQQLNSLMIAVNREYAADEQIIHLEDEVAVIPPVSGG</sequence>
<evidence type="ECO:0000313" key="5">
    <source>
        <dbReference type="Proteomes" id="UP000659124"/>
    </source>
</evidence>